<sequence>MMQKVLPVYFIMLLIFVTSARFFPPPQIQSSFSLVTTNPTNMIDVLKLNQVDYQYISRGEYNTVFLANNQGKKQVYYNDRPLKSLALSPSETQVAFLYPPASQSLDELALVLLEGKNGTTRQIYHTKFASWDVTSDLHWLGENYLFFLRHCGTSCQGITLLDVGTGETRNATLSYSSFTDQPAFTHFKDWLGQEYRMDGFLREVTSQTINSDPHLVFVLEDVAGKYLGSKSIPFISLVPQQKFN</sequence>
<gene>
    <name evidence="1" type="ORF">COT50_03665</name>
</gene>
<evidence type="ECO:0000313" key="2">
    <source>
        <dbReference type="Proteomes" id="UP000231252"/>
    </source>
</evidence>
<proteinExistence type="predicted"/>
<reference evidence="2" key="1">
    <citation type="submission" date="2017-09" db="EMBL/GenBank/DDBJ databases">
        <title>Depth-based differentiation of microbial function through sediment-hosted aquifers and enrichment of novel symbionts in the deep terrestrial subsurface.</title>
        <authorList>
            <person name="Probst A.J."/>
            <person name="Ladd B."/>
            <person name="Jarett J.K."/>
            <person name="Geller-Mcgrath D.E."/>
            <person name="Sieber C.M.K."/>
            <person name="Emerson J.B."/>
            <person name="Anantharaman K."/>
            <person name="Thomas B.C."/>
            <person name="Malmstrom R."/>
            <person name="Stieglmeier M."/>
            <person name="Klingl A."/>
            <person name="Woyke T."/>
            <person name="Ryan C.M."/>
            <person name="Banfield J.F."/>
        </authorList>
    </citation>
    <scope>NUCLEOTIDE SEQUENCE [LARGE SCALE GENOMIC DNA]</scope>
</reference>
<dbReference type="Proteomes" id="UP000231252">
    <property type="component" value="Unassembled WGS sequence"/>
</dbReference>
<name>A0A2H0XB87_UNCKA</name>
<organism evidence="1 2">
    <name type="scientific">candidate division WWE3 bacterium CG08_land_8_20_14_0_20_41_10</name>
    <dbReference type="NCBI Taxonomy" id="1975085"/>
    <lineage>
        <taxon>Bacteria</taxon>
        <taxon>Katanobacteria</taxon>
    </lineage>
</organism>
<protein>
    <submittedName>
        <fullName evidence="1">Uncharacterized protein</fullName>
    </submittedName>
</protein>
<dbReference type="EMBL" id="PEYU01000080">
    <property type="protein sequence ID" value="PIS22121.1"/>
    <property type="molecule type" value="Genomic_DNA"/>
</dbReference>
<dbReference type="AlphaFoldDB" id="A0A2H0XB87"/>
<evidence type="ECO:0000313" key="1">
    <source>
        <dbReference type="EMBL" id="PIS22121.1"/>
    </source>
</evidence>
<accession>A0A2H0XB87</accession>
<comment type="caution">
    <text evidence="1">The sequence shown here is derived from an EMBL/GenBank/DDBJ whole genome shotgun (WGS) entry which is preliminary data.</text>
</comment>